<evidence type="ECO:0000259" key="9">
    <source>
        <dbReference type="PROSITE" id="PS50929"/>
    </source>
</evidence>
<keyword evidence="11" id="KW-1185">Reference proteome</keyword>
<dbReference type="InterPro" id="IPR003439">
    <property type="entry name" value="ABC_transporter-like_ATP-bd"/>
</dbReference>
<evidence type="ECO:0000256" key="3">
    <source>
        <dbReference type="ARBA" id="ARBA00022741"/>
    </source>
</evidence>
<dbReference type="PANTHER" id="PTHR24221:SF397">
    <property type="entry name" value="ABC TRANSPORTER, ATP-BINDING TRANSMEMBRANE PROTEIN"/>
    <property type="match status" value="1"/>
</dbReference>
<feature type="transmembrane region" description="Helical" evidence="7">
    <location>
        <begin position="132"/>
        <end position="153"/>
    </location>
</feature>
<dbReference type="PANTHER" id="PTHR24221">
    <property type="entry name" value="ATP-BINDING CASSETTE SUB-FAMILY B"/>
    <property type="match status" value="1"/>
</dbReference>
<accession>A0ABN0NZ07</accession>
<evidence type="ECO:0000256" key="7">
    <source>
        <dbReference type="SAM" id="Phobius"/>
    </source>
</evidence>
<dbReference type="Gene3D" id="3.40.50.300">
    <property type="entry name" value="P-loop containing nucleotide triphosphate hydrolases"/>
    <property type="match status" value="1"/>
</dbReference>
<dbReference type="InterPro" id="IPR027417">
    <property type="entry name" value="P-loop_NTPase"/>
</dbReference>
<evidence type="ECO:0000256" key="6">
    <source>
        <dbReference type="ARBA" id="ARBA00023136"/>
    </source>
</evidence>
<dbReference type="InterPro" id="IPR003593">
    <property type="entry name" value="AAA+_ATPase"/>
</dbReference>
<dbReference type="PROSITE" id="PS50893">
    <property type="entry name" value="ABC_TRANSPORTER_2"/>
    <property type="match status" value="1"/>
</dbReference>
<dbReference type="Pfam" id="PF00664">
    <property type="entry name" value="ABC_membrane"/>
    <property type="match status" value="1"/>
</dbReference>
<sequence length="579" mass="63832">MLKVIRKFFAFCDEESRRKFITSIRLNVIQALFEALKIPAIAVMIRALMNGTVDTKDILLSLGIMLISIAGSGLLKSKAIMLQTEGGYDTCAKKRVEIAEHMRYLQMGYFNANSLGQITSITTNIMESLENIAARVVMLVCDGLLTTSLIVIMLFFFDWRIACVLLCGFSLFLFANSRLRIASEKVSGKKIRADERLVEKVLEYLQGMTEVKAYRLTGVKSRELNEAISENSNINTDMEMTLVPRIALQSFIAKLTGVAMVAFSCAFYCAGSMGALNAVVMVISAFIIYTSLETAGQYSSLLRVVDMSVDRAQEILNTPQMDISGETIEPAVRNITAQDIAFSYEKRKIIDGISLNIPEKTTTAIVGPSGGGKTTLVNLLARFWDVDGGTVMLGGRNVKDYDMDSLMANFSFVFQSVYLFHDTIANNIRFGQPGAPMEDVIAAAKKACCHDFISNLPHGYDTVVGEGGASLSGGEKQRISIARAMMKNAPVIFLDEATANIDPENENELMHAIQALTAEKTVIMIAHRLKTVERADQIIVVDHGKIVQHGTHTQLLEQDGIYRNFIGERREAASWKVGK</sequence>
<dbReference type="InterPro" id="IPR036640">
    <property type="entry name" value="ABC1_TM_sf"/>
</dbReference>
<dbReference type="InterPro" id="IPR011527">
    <property type="entry name" value="ABC1_TM_dom"/>
</dbReference>
<evidence type="ECO:0000256" key="2">
    <source>
        <dbReference type="ARBA" id="ARBA00022692"/>
    </source>
</evidence>
<keyword evidence="2 7" id="KW-0812">Transmembrane</keyword>
<keyword evidence="4 10" id="KW-0067">ATP-binding</keyword>
<dbReference type="InterPro" id="IPR017871">
    <property type="entry name" value="ABC_transporter-like_CS"/>
</dbReference>
<feature type="transmembrane region" description="Helical" evidence="7">
    <location>
        <begin position="159"/>
        <end position="175"/>
    </location>
</feature>
<feature type="domain" description="ABC transmembrane type-1" evidence="9">
    <location>
        <begin position="39"/>
        <end position="302"/>
    </location>
</feature>
<evidence type="ECO:0000313" key="11">
    <source>
        <dbReference type="Proteomes" id="UP000016649"/>
    </source>
</evidence>
<evidence type="ECO:0000256" key="4">
    <source>
        <dbReference type="ARBA" id="ARBA00022840"/>
    </source>
</evidence>
<feature type="domain" description="ABC transporter" evidence="8">
    <location>
        <begin position="335"/>
        <end position="568"/>
    </location>
</feature>
<evidence type="ECO:0000256" key="5">
    <source>
        <dbReference type="ARBA" id="ARBA00022989"/>
    </source>
</evidence>
<comment type="caution">
    <text evidence="10">The sequence shown here is derived from an EMBL/GenBank/DDBJ whole genome shotgun (WGS) entry which is preliminary data.</text>
</comment>
<dbReference type="PROSITE" id="PS50929">
    <property type="entry name" value="ABC_TM1F"/>
    <property type="match status" value="1"/>
</dbReference>
<evidence type="ECO:0000259" key="8">
    <source>
        <dbReference type="PROSITE" id="PS50893"/>
    </source>
</evidence>
<dbReference type="Pfam" id="PF00005">
    <property type="entry name" value="ABC_tran"/>
    <property type="match status" value="1"/>
</dbReference>
<feature type="transmembrane region" description="Helical" evidence="7">
    <location>
        <begin position="26"/>
        <end position="46"/>
    </location>
</feature>
<protein>
    <submittedName>
        <fullName evidence="10">ABC transporter, ATP-binding protein</fullName>
    </submittedName>
</protein>
<keyword evidence="3" id="KW-0547">Nucleotide-binding</keyword>
<dbReference type="SUPFAM" id="SSF90123">
    <property type="entry name" value="ABC transporter transmembrane region"/>
    <property type="match status" value="1"/>
</dbReference>
<dbReference type="SUPFAM" id="SSF52540">
    <property type="entry name" value="P-loop containing nucleoside triphosphate hydrolases"/>
    <property type="match status" value="1"/>
</dbReference>
<feature type="transmembrane region" description="Helical" evidence="7">
    <location>
        <begin position="58"/>
        <end position="75"/>
    </location>
</feature>
<dbReference type="RefSeq" id="WP_021687399.1">
    <property type="nucleotide sequence ID" value="NZ_KI260566.1"/>
</dbReference>
<reference evidence="10 11" key="1">
    <citation type="submission" date="2013-08" db="EMBL/GenBank/DDBJ databases">
        <authorList>
            <person name="Weinstock G."/>
            <person name="Sodergren E."/>
            <person name="Wylie T."/>
            <person name="Fulton L."/>
            <person name="Fulton R."/>
            <person name="Fronick C."/>
            <person name="O'Laughlin M."/>
            <person name="Godfrey J."/>
            <person name="Miner T."/>
            <person name="Herter B."/>
            <person name="Appelbaum E."/>
            <person name="Cordes M."/>
            <person name="Lek S."/>
            <person name="Wollam A."/>
            <person name="Pepin K.H."/>
            <person name="Palsikar V.B."/>
            <person name="Mitreva M."/>
            <person name="Wilson R.K."/>
        </authorList>
    </citation>
    <scope>NUCLEOTIDE SEQUENCE [LARGE SCALE GENOMIC DNA]</scope>
    <source>
        <strain evidence="10 11">ATCC 700332</strain>
    </source>
</reference>
<dbReference type="Proteomes" id="UP000016649">
    <property type="component" value="Unassembled WGS sequence"/>
</dbReference>
<comment type="subcellular location">
    <subcellularLocation>
        <location evidence="1">Cell membrane</location>
        <topology evidence="1">Multi-pass membrane protein</topology>
    </subcellularLocation>
</comment>
<dbReference type="PROSITE" id="PS00211">
    <property type="entry name" value="ABC_TRANSPORTER_1"/>
    <property type="match status" value="1"/>
</dbReference>
<gene>
    <name evidence="10" type="ORF">HMPREF9193_01188</name>
</gene>
<evidence type="ECO:0000256" key="1">
    <source>
        <dbReference type="ARBA" id="ARBA00004651"/>
    </source>
</evidence>
<dbReference type="Gene3D" id="1.20.1560.10">
    <property type="entry name" value="ABC transporter type 1, transmembrane domain"/>
    <property type="match status" value="1"/>
</dbReference>
<name>A0ABN0NZ07_TRELE</name>
<dbReference type="InterPro" id="IPR039421">
    <property type="entry name" value="Type_1_exporter"/>
</dbReference>
<keyword evidence="5 7" id="KW-1133">Transmembrane helix</keyword>
<dbReference type="GO" id="GO:0005524">
    <property type="term" value="F:ATP binding"/>
    <property type="evidence" value="ECO:0007669"/>
    <property type="project" value="UniProtKB-KW"/>
</dbReference>
<feature type="transmembrane region" description="Helical" evidence="7">
    <location>
        <begin position="275"/>
        <end position="292"/>
    </location>
</feature>
<dbReference type="SMART" id="SM00382">
    <property type="entry name" value="AAA"/>
    <property type="match status" value="1"/>
</dbReference>
<dbReference type="EMBL" id="AWVH01000030">
    <property type="protein sequence ID" value="ERJ93188.1"/>
    <property type="molecule type" value="Genomic_DNA"/>
</dbReference>
<evidence type="ECO:0000313" key="10">
    <source>
        <dbReference type="EMBL" id="ERJ93188.1"/>
    </source>
</evidence>
<keyword evidence="6 7" id="KW-0472">Membrane</keyword>
<organism evidence="10 11">
    <name type="scientific">Treponema lecithinolyticum ATCC 700332</name>
    <dbReference type="NCBI Taxonomy" id="1321815"/>
    <lineage>
        <taxon>Bacteria</taxon>
        <taxon>Pseudomonadati</taxon>
        <taxon>Spirochaetota</taxon>
        <taxon>Spirochaetia</taxon>
        <taxon>Spirochaetales</taxon>
        <taxon>Treponemataceae</taxon>
        <taxon>Treponema</taxon>
    </lineage>
</organism>
<proteinExistence type="predicted"/>